<gene>
    <name evidence="3" type="ORF">R4F53_00150</name>
</gene>
<dbReference type="Gene3D" id="3.40.50.300">
    <property type="entry name" value="P-loop containing nucleotide triphosphate hydrolases"/>
    <property type="match status" value="2"/>
</dbReference>
<dbReference type="InterPro" id="IPR002789">
    <property type="entry name" value="HerA_central"/>
</dbReference>
<name>A0AAE4RAU9_MYCIT</name>
<evidence type="ECO:0000256" key="1">
    <source>
        <dbReference type="SAM" id="Phobius"/>
    </source>
</evidence>
<dbReference type="InterPro" id="IPR008571">
    <property type="entry name" value="HerA-like"/>
</dbReference>
<dbReference type="InterPro" id="IPR027417">
    <property type="entry name" value="P-loop_NTPase"/>
</dbReference>
<feature type="domain" description="Helicase HerA central" evidence="2">
    <location>
        <begin position="374"/>
        <end position="430"/>
    </location>
</feature>
<evidence type="ECO:0000313" key="4">
    <source>
        <dbReference type="Proteomes" id="UP001187143"/>
    </source>
</evidence>
<dbReference type="Pfam" id="PF01935">
    <property type="entry name" value="DUF87"/>
    <property type="match status" value="1"/>
</dbReference>
<comment type="caution">
    <text evidence="3">The sequence shown here is derived from an EMBL/GenBank/DDBJ whole genome shotgun (WGS) entry which is preliminary data.</text>
</comment>
<evidence type="ECO:0000259" key="2">
    <source>
        <dbReference type="Pfam" id="PF01935"/>
    </source>
</evidence>
<dbReference type="PANTHER" id="PTHR42957">
    <property type="entry name" value="HELICASE MJ1565-RELATED"/>
    <property type="match status" value="1"/>
</dbReference>
<reference evidence="3" key="1">
    <citation type="submission" date="2023-10" db="EMBL/GenBank/DDBJ databases">
        <title>Characterization and genome sequence of Mycobacterium intracellulare ABSURDO, a novel pathogenic isolate with three colony morphotypes that vary in growth and acid-fastness.</title>
        <authorList>
            <person name="Jude B.A."/>
            <person name="Robinson R.T."/>
        </authorList>
    </citation>
    <scope>NUCLEOTIDE SEQUENCE</scope>
    <source>
        <strain evidence="3">ABSURDO Component B</strain>
    </source>
</reference>
<protein>
    <submittedName>
        <fullName evidence="3">DUF87 domain-containing protein</fullName>
    </submittedName>
</protein>
<feature type="transmembrane region" description="Helical" evidence="1">
    <location>
        <begin position="37"/>
        <end position="59"/>
    </location>
</feature>
<dbReference type="AlphaFoldDB" id="A0AAE4RAU9"/>
<dbReference type="Proteomes" id="UP001187143">
    <property type="component" value="Unassembled WGS sequence"/>
</dbReference>
<dbReference type="SUPFAM" id="SSF52540">
    <property type="entry name" value="P-loop containing nucleoside triphosphate hydrolases"/>
    <property type="match status" value="1"/>
</dbReference>
<evidence type="ECO:0000313" key="3">
    <source>
        <dbReference type="EMBL" id="MDV7010719.1"/>
    </source>
</evidence>
<organism evidence="3 4">
    <name type="scientific">Mycobacterium intracellulare</name>
    <dbReference type="NCBI Taxonomy" id="1767"/>
    <lineage>
        <taxon>Bacteria</taxon>
        <taxon>Bacillati</taxon>
        <taxon>Actinomycetota</taxon>
        <taxon>Actinomycetes</taxon>
        <taxon>Mycobacteriales</taxon>
        <taxon>Mycobacteriaceae</taxon>
        <taxon>Mycobacterium</taxon>
        <taxon>Mycobacterium avium complex (MAC)</taxon>
    </lineage>
</organism>
<keyword evidence="1" id="KW-0812">Transmembrane</keyword>
<sequence length="656" mass="70839">MATLISERYFTKPGDAFVNGLTALLTVLPLRATAPHLAWQILTGFLIVIFAASLTALLLQGGHGDRVTHPALIRLQAIGFHISSVLGRARVVYSVVFLTAVVFFVRQPGPLATSLLVFWGVYLALWPLGIPQLVSRLFRRETTDNASLGRVIRVDSPNLARVLLAPESKWTGTENPIVIAMPDGSHRWGIPLMCENRTDGVLATILMGAPAPGAQGAVGEVRNADDAAGQLSRANFIENVSDRRGKTILGLVRESSRSSQLRFELLPSASLELGQLIVVQTAFGWVYYQVIDGETAEEPFGTLHYGSQIAIAIPTGILDDFGVFGRPGWIPKINAPVFGVDAGLTAKMEHTDHFLLGYVPGTHLELRGDFVAGLDSHTAILGATGSGKTELAFDLIRHAAGAGIKVICIDLTSQYAPRLAELEPIQLTISDHQAKELGEKLFAVETGSYGATAERKVLHGFAGGLREEVDERLKTFLADVNTSTALIELREIANTKATLWITEMYLSTLLKLAKDGVAPNKVLVVIEEAHTVMPESSFAGLGDYDSKGTIAKISQLALQGRKYGVGLLILTQRTATVSKSVLTQCNTVISFSCIDDTSINFLRNVYGSAVAEGLPALRRLRAVAHGQWVNSEVPVVFDVPFDPAKAERRGWAAQRQ</sequence>
<dbReference type="EMBL" id="JAWLLD010000001">
    <property type="protein sequence ID" value="MDV7010719.1"/>
    <property type="molecule type" value="Genomic_DNA"/>
</dbReference>
<feature type="transmembrane region" description="Helical" evidence="1">
    <location>
        <begin position="80"/>
        <end position="105"/>
    </location>
</feature>
<keyword evidence="1" id="KW-0472">Membrane</keyword>
<keyword evidence="1" id="KW-1133">Transmembrane helix</keyword>
<dbReference type="RefSeq" id="WP_225324569.1">
    <property type="nucleotide sequence ID" value="NZ_JAEKMV010000013.1"/>
</dbReference>
<feature type="transmembrane region" description="Helical" evidence="1">
    <location>
        <begin position="111"/>
        <end position="130"/>
    </location>
</feature>
<accession>A0AAE4RAU9</accession>
<dbReference type="PANTHER" id="PTHR42957:SF1">
    <property type="entry name" value="HELICASE MJ1565-RELATED"/>
    <property type="match status" value="1"/>
</dbReference>
<proteinExistence type="predicted"/>